<dbReference type="Pfam" id="PF01548">
    <property type="entry name" value="DEDD_Tnp_IS110"/>
    <property type="match status" value="1"/>
</dbReference>
<protein>
    <submittedName>
        <fullName evidence="6">IS110 family transposase</fullName>
    </submittedName>
</protein>
<dbReference type="GO" id="GO:0004803">
    <property type="term" value="F:transposase activity"/>
    <property type="evidence" value="ECO:0007669"/>
    <property type="project" value="InterPro"/>
</dbReference>
<keyword evidence="8" id="KW-1185">Reference proteome</keyword>
<dbReference type="GO" id="GO:0006313">
    <property type="term" value="P:DNA transposition"/>
    <property type="evidence" value="ECO:0007669"/>
    <property type="project" value="InterPro"/>
</dbReference>
<evidence type="ECO:0000313" key="5">
    <source>
        <dbReference type="EMBL" id="QOV88141.1"/>
    </source>
</evidence>
<dbReference type="PANTHER" id="PTHR33055:SF13">
    <property type="entry name" value="TRANSPOSASE"/>
    <property type="match status" value="1"/>
</dbReference>
<dbReference type="EMBL" id="CP063458">
    <property type="protein sequence ID" value="QOV88141.1"/>
    <property type="molecule type" value="Genomic_DNA"/>
</dbReference>
<evidence type="ECO:0000313" key="6">
    <source>
        <dbReference type="EMBL" id="QOV88456.1"/>
    </source>
</evidence>
<evidence type="ECO:0000313" key="3">
    <source>
        <dbReference type="EMBL" id="QOV87298.1"/>
    </source>
</evidence>
<dbReference type="KEGG" id="hbs:IPV69_22095"/>
<dbReference type="NCBIfam" id="NF033542">
    <property type="entry name" value="transpos_IS110"/>
    <property type="match status" value="1"/>
</dbReference>
<dbReference type="EMBL" id="CP063458">
    <property type="protein sequence ID" value="QOV87298.1"/>
    <property type="molecule type" value="Genomic_DNA"/>
</dbReference>
<evidence type="ECO:0000259" key="2">
    <source>
        <dbReference type="Pfam" id="PF02371"/>
    </source>
</evidence>
<dbReference type="EMBL" id="CP063458">
    <property type="protein sequence ID" value="QOV87696.1"/>
    <property type="molecule type" value="Genomic_DNA"/>
</dbReference>
<dbReference type="KEGG" id="hbs:IPV69_18000"/>
<reference evidence="6 8" key="1">
    <citation type="submission" date="2020-10" db="EMBL/GenBank/DDBJ databases">
        <title>Wide distribution of Phycisphaera-like planctomycetes from WD2101 soil group in peatlands and genome analysis of the first cultivated representative.</title>
        <authorList>
            <person name="Dedysh S.N."/>
            <person name="Beletsky A.V."/>
            <person name="Ivanova A."/>
            <person name="Kulichevskaya I.S."/>
            <person name="Suzina N.E."/>
            <person name="Philippov D.A."/>
            <person name="Rakitin A.L."/>
            <person name="Mardanov A.V."/>
            <person name="Ravin N.V."/>
        </authorList>
    </citation>
    <scope>NUCLEOTIDE SEQUENCE [LARGE SCALE GENOMIC DNA]</scope>
    <source>
        <strain evidence="6 8">M1803</strain>
    </source>
</reference>
<name>A0A7M2WSL5_9BACT</name>
<accession>A0A7M2WSL5</accession>
<dbReference type="Proteomes" id="UP000593765">
    <property type="component" value="Chromosome"/>
</dbReference>
<gene>
    <name evidence="3" type="ORF">IPV69_13450</name>
    <name evidence="4" type="ORF">IPV69_15530</name>
    <name evidence="5" type="ORF">IPV69_18000</name>
    <name evidence="6" type="ORF">IPV69_19720</name>
    <name evidence="7" type="ORF">IPV69_22095</name>
</gene>
<dbReference type="InterPro" id="IPR002525">
    <property type="entry name" value="Transp_IS110-like_N"/>
</dbReference>
<organism evidence="6 8">
    <name type="scientific">Humisphaera borealis</name>
    <dbReference type="NCBI Taxonomy" id="2807512"/>
    <lineage>
        <taxon>Bacteria</taxon>
        <taxon>Pseudomonadati</taxon>
        <taxon>Planctomycetota</taxon>
        <taxon>Phycisphaerae</taxon>
        <taxon>Tepidisphaerales</taxon>
        <taxon>Tepidisphaeraceae</taxon>
        <taxon>Humisphaera</taxon>
    </lineage>
</organism>
<dbReference type="InterPro" id="IPR003346">
    <property type="entry name" value="Transposase_20"/>
</dbReference>
<dbReference type="KEGG" id="hbs:IPV69_15530"/>
<dbReference type="GO" id="GO:0003677">
    <property type="term" value="F:DNA binding"/>
    <property type="evidence" value="ECO:0007669"/>
    <property type="project" value="InterPro"/>
</dbReference>
<evidence type="ECO:0000313" key="7">
    <source>
        <dbReference type="EMBL" id="QOV88890.1"/>
    </source>
</evidence>
<dbReference type="RefSeq" id="WP_206290195.1">
    <property type="nucleotide sequence ID" value="NZ_CP063458.1"/>
</dbReference>
<dbReference type="Pfam" id="PF02371">
    <property type="entry name" value="Transposase_20"/>
    <property type="match status" value="1"/>
</dbReference>
<dbReference type="EMBL" id="CP063458">
    <property type="protein sequence ID" value="QOV88890.1"/>
    <property type="molecule type" value="Genomic_DNA"/>
</dbReference>
<dbReference type="PANTHER" id="PTHR33055">
    <property type="entry name" value="TRANSPOSASE FOR INSERTION SEQUENCE ELEMENT IS1111A"/>
    <property type="match status" value="1"/>
</dbReference>
<sequence length="330" mass="36283">MQHEANSNAVPSAAVSDVSLPVAGIDVAKDQLDVFIDVVAQRLRVSNNDEGVARLVATLRQHKVRLVVLESTGRYHRAAAAALLQAGVNVSVVNPKNVRAFAVADGRLEKTDAIDAQVIASFGRALNPRITAKTPEKQTVLADLVSRRRGLVQVRVAERNRGQGQLPTLAATQSTKLLRLVNQQIEDLDRAIAKLIEGDDDWHNTSKIIDSVPGIGPETANQLVSSLPELGKLNRQEIAKLVGLAPLNCDSGTQRGQRHIRGGRDHVRNCLYMATFNARQRCDKFRRFFDGLVGRGKHYQVAMTACMRKLLVILNEMVKNKTHWDSKFAS</sequence>
<dbReference type="KEGG" id="hbs:IPV69_19720"/>
<accession>A0A7M2WWK2</accession>
<feature type="domain" description="Transposase IS110-like N-terminal" evidence="1">
    <location>
        <begin position="23"/>
        <end position="166"/>
    </location>
</feature>
<proteinExistence type="predicted"/>
<dbReference type="InterPro" id="IPR047650">
    <property type="entry name" value="Transpos_IS110"/>
</dbReference>
<evidence type="ECO:0000259" key="1">
    <source>
        <dbReference type="Pfam" id="PF01548"/>
    </source>
</evidence>
<feature type="domain" description="Transposase IS116/IS110/IS902 C-terminal" evidence="2">
    <location>
        <begin position="207"/>
        <end position="288"/>
    </location>
</feature>
<dbReference type="EMBL" id="CP063458">
    <property type="protein sequence ID" value="QOV88456.1"/>
    <property type="molecule type" value="Genomic_DNA"/>
</dbReference>
<dbReference type="KEGG" id="hbs:IPV69_13450"/>
<evidence type="ECO:0000313" key="4">
    <source>
        <dbReference type="EMBL" id="QOV87696.1"/>
    </source>
</evidence>
<dbReference type="AlphaFoldDB" id="A0A7M2WSL5"/>
<evidence type="ECO:0000313" key="8">
    <source>
        <dbReference type="Proteomes" id="UP000593765"/>
    </source>
</evidence>